<name>A0A0M6XY08_9HYPH</name>
<dbReference type="PROSITE" id="PS50887">
    <property type="entry name" value="GGDEF"/>
    <property type="match status" value="1"/>
</dbReference>
<dbReference type="PANTHER" id="PTHR33121">
    <property type="entry name" value="CYCLIC DI-GMP PHOSPHODIESTERASE PDEF"/>
    <property type="match status" value="1"/>
</dbReference>
<protein>
    <submittedName>
        <fullName evidence="4">Bacteriophytochrome cph2</fullName>
    </submittedName>
</protein>
<organism evidence="4 5">
    <name type="scientific">Roseibium aggregatum</name>
    <dbReference type="NCBI Taxonomy" id="187304"/>
    <lineage>
        <taxon>Bacteria</taxon>
        <taxon>Pseudomonadati</taxon>
        <taxon>Pseudomonadota</taxon>
        <taxon>Alphaproteobacteria</taxon>
        <taxon>Hyphomicrobiales</taxon>
        <taxon>Stappiaceae</taxon>
        <taxon>Roseibium</taxon>
    </lineage>
</organism>
<dbReference type="Gene3D" id="3.20.20.450">
    <property type="entry name" value="EAL domain"/>
    <property type="match status" value="1"/>
</dbReference>
<dbReference type="RefSeq" id="WP_082444423.1">
    <property type="nucleotide sequence ID" value="NZ_CXST01000001.1"/>
</dbReference>
<dbReference type="InterPro" id="IPR029787">
    <property type="entry name" value="Nucleotide_cyclase"/>
</dbReference>
<keyword evidence="5" id="KW-1185">Reference proteome</keyword>
<dbReference type="CDD" id="cd01948">
    <property type="entry name" value="EAL"/>
    <property type="match status" value="1"/>
</dbReference>
<dbReference type="SUPFAM" id="SSF55073">
    <property type="entry name" value="Nucleotide cyclase"/>
    <property type="match status" value="1"/>
</dbReference>
<evidence type="ECO:0000259" key="3">
    <source>
        <dbReference type="PROSITE" id="PS50887"/>
    </source>
</evidence>
<dbReference type="Pfam" id="PF00563">
    <property type="entry name" value="EAL"/>
    <property type="match status" value="1"/>
</dbReference>
<gene>
    <name evidence="4" type="primary">cph2_4</name>
    <name evidence="4" type="ORF">LAL4801_00733</name>
</gene>
<dbReference type="Gene3D" id="3.30.70.270">
    <property type="match status" value="1"/>
</dbReference>
<evidence type="ECO:0000313" key="5">
    <source>
        <dbReference type="Proteomes" id="UP000048926"/>
    </source>
</evidence>
<accession>A0A0M6XY08</accession>
<dbReference type="InterPro" id="IPR000160">
    <property type="entry name" value="GGDEF_dom"/>
</dbReference>
<sequence length="652" mass="71921">MIFDKLLRIGFPALCASLTLLLGVNAYSLYSAQADYLHKDQLERSVLNDTLRFNTTGLEKLIARYSALKSPEDAAEAGKTYEALLNAFETWPSDAYSEIVGPSDYIQDKLVHIVRTSNRVKPFLDTLDDQSSVSNALIILQGIGSSLQQINQMVTQEAAKQMSAARKTFHFHQIVQDALVVVFLLVSLGWIWFSNKRSQVLQGQAEATREQTRLLEHRLDHDSVTGLVNSRVFAEIVRSTHDTLAPDQTLSILNIDLESRLPAINKFSLVTEEAILASTADLLRHAVDRMEGVNCLARSGGKGFLLMTVSDEEVGLTASVVANRIHDIFLRPVPTALGSFLISPAIGYADSTTVERDATDIIRNADLAVGNAVSYSRRRVVTYQPAMRAEMERRTIVENALARAIEANECLPHFQPQFNLMTGRIFGVEALARWYHSELGWISPSEFIPIAERNGDIVSLGWKILETSCSEVQLLPSDLSLSVNLSVAQILSDDVVAMLDECLGRTGLPASRLKLEVTETTLMSDLRRIQTTLVELRSLGIGISLDDFGVGYSALSYLTDFGWDEIKIDRSFATKAVKDKKIRDILKMVLGIAETMGSQVLIEGIETVEQRDVLVDIGCTIGQGYLFGGPMAIDDITTLFFSDHSKSTLAGL</sequence>
<evidence type="ECO:0000256" key="1">
    <source>
        <dbReference type="SAM" id="Phobius"/>
    </source>
</evidence>
<dbReference type="EMBL" id="CXST01000001">
    <property type="protein sequence ID" value="CTQ42307.1"/>
    <property type="molecule type" value="Genomic_DNA"/>
</dbReference>
<keyword evidence="1" id="KW-0472">Membrane</keyword>
<dbReference type="InterPro" id="IPR050706">
    <property type="entry name" value="Cyclic-di-GMP_PDE-like"/>
</dbReference>
<dbReference type="SUPFAM" id="SSF141868">
    <property type="entry name" value="EAL domain-like"/>
    <property type="match status" value="1"/>
</dbReference>
<proteinExistence type="predicted"/>
<dbReference type="SMART" id="SM00052">
    <property type="entry name" value="EAL"/>
    <property type="match status" value="1"/>
</dbReference>
<dbReference type="SMART" id="SM00267">
    <property type="entry name" value="GGDEF"/>
    <property type="match status" value="1"/>
</dbReference>
<keyword evidence="1" id="KW-1133">Transmembrane helix</keyword>
<reference evidence="5" key="1">
    <citation type="submission" date="2015-07" db="EMBL/GenBank/DDBJ databases">
        <authorList>
            <person name="Rodrigo-Torres Lidia"/>
            <person name="Arahal R.David."/>
        </authorList>
    </citation>
    <scope>NUCLEOTIDE SEQUENCE [LARGE SCALE GENOMIC DNA]</scope>
    <source>
        <strain evidence="5">CECT 4801</strain>
    </source>
</reference>
<dbReference type="OrthoDB" id="9814202at2"/>
<dbReference type="GO" id="GO:0071111">
    <property type="term" value="F:cyclic-guanylate-specific phosphodiesterase activity"/>
    <property type="evidence" value="ECO:0007669"/>
    <property type="project" value="InterPro"/>
</dbReference>
<dbReference type="InterPro" id="IPR035919">
    <property type="entry name" value="EAL_sf"/>
</dbReference>
<dbReference type="InterPro" id="IPR043128">
    <property type="entry name" value="Rev_trsase/Diguanyl_cyclase"/>
</dbReference>
<feature type="domain" description="GGDEF" evidence="3">
    <location>
        <begin position="248"/>
        <end position="385"/>
    </location>
</feature>
<dbReference type="Pfam" id="PF00990">
    <property type="entry name" value="GGDEF"/>
    <property type="match status" value="1"/>
</dbReference>
<dbReference type="PANTHER" id="PTHR33121:SF70">
    <property type="entry name" value="SIGNALING PROTEIN YKOW"/>
    <property type="match status" value="1"/>
</dbReference>
<dbReference type="PROSITE" id="PS50883">
    <property type="entry name" value="EAL"/>
    <property type="match status" value="1"/>
</dbReference>
<dbReference type="InterPro" id="IPR001633">
    <property type="entry name" value="EAL_dom"/>
</dbReference>
<evidence type="ECO:0000313" key="4">
    <source>
        <dbReference type="EMBL" id="CTQ42307.1"/>
    </source>
</evidence>
<feature type="domain" description="EAL" evidence="2">
    <location>
        <begin position="394"/>
        <end position="644"/>
    </location>
</feature>
<dbReference type="STRING" id="187304.B0E33_26485"/>
<keyword evidence="1" id="KW-0812">Transmembrane</keyword>
<feature type="transmembrane region" description="Helical" evidence="1">
    <location>
        <begin position="174"/>
        <end position="193"/>
    </location>
</feature>
<dbReference type="AlphaFoldDB" id="A0A0M6XY08"/>
<evidence type="ECO:0000259" key="2">
    <source>
        <dbReference type="PROSITE" id="PS50883"/>
    </source>
</evidence>
<dbReference type="Proteomes" id="UP000048926">
    <property type="component" value="Unassembled WGS sequence"/>
</dbReference>